<dbReference type="EMBL" id="NCKV01028173">
    <property type="protein sequence ID" value="RWS19268.1"/>
    <property type="molecule type" value="Genomic_DNA"/>
</dbReference>
<dbReference type="SUPFAM" id="SSF81383">
    <property type="entry name" value="F-box domain"/>
    <property type="match status" value="1"/>
</dbReference>
<accession>A0A443RVT6</accession>
<sequence length="250" mass="29331">KHRSDYEIFLNFKLFPNITTLVIENKAETIGWHTLLRLCKDYLQKFEPKYIVLYEYDKHKHVFDDKIGEVEILVSSNALAQGLLANIRKHINVLNEDKITLIYCFTVPRTRYFTNASCLCGLPKTSETKDIEETERLQRQNNFLRDKSELLEKECQRIKNDENLSLFSILPVEVTLIILNKLSESELFSLRLVSKQMKKWADIAIRSHKEIMEIDNMEYTRIYLLSNLSSNIKTLTIGDIDDLEFNCMAV</sequence>
<organism evidence="3 4">
    <name type="scientific">Leptotrombidium deliense</name>
    <dbReference type="NCBI Taxonomy" id="299467"/>
    <lineage>
        <taxon>Eukaryota</taxon>
        <taxon>Metazoa</taxon>
        <taxon>Ecdysozoa</taxon>
        <taxon>Arthropoda</taxon>
        <taxon>Chelicerata</taxon>
        <taxon>Arachnida</taxon>
        <taxon>Acari</taxon>
        <taxon>Acariformes</taxon>
        <taxon>Trombidiformes</taxon>
        <taxon>Prostigmata</taxon>
        <taxon>Anystina</taxon>
        <taxon>Parasitengona</taxon>
        <taxon>Trombiculoidea</taxon>
        <taxon>Trombiculidae</taxon>
        <taxon>Leptotrombidium</taxon>
    </lineage>
</organism>
<evidence type="ECO:0000313" key="4">
    <source>
        <dbReference type="Proteomes" id="UP000288716"/>
    </source>
</evidence>
<dbReference type="Proteomes" id="UP000288716">
    <property type="component" value="Unassembled WGS sequence"/>
</dbReference>
<dbReference type="VEuPathDB" id="VectorBase:LDEU012772"/>
<dbReference type="CDD" id="cd09917">
    <property type="entry name" value="F-box_SF"/>
    <property type="match status" value="1"/>
</dbReference>
<dbReference type="InterPro" id="IPR001810">
    <property type="entry name" value="F-box_dom"/>
</dbReference>
<dbReference type="OrthoDB" id="10257471at2759"/>
<gene>
    <name evidence="3" type="ORF">B4U80_14468</name>
</gene>
<dbReference type="PROSITE" id="PS50181">
    <property type="entry name" value="FBOX"/>
    <property type="match status" value="1"/>
</dbReference>
<dbReference type="InterPro" id="IPR036047">
    <property type="entry name" value="F-box-like_dom_sf"/>
</dbReference>
<feature type="coiled-coil region" evidence="1">
    <location>
        <begin position="134"/>
        <end position="161"/>
    </location>
</feature>
<evidence type="ECO:0000259" key="2">
    <source>
        <dbReference type="PROSITE" id="PS50181"/>
    </source>
</evidence>
<feature type="non-terminal residue" evidence="3">
    <location>
        <position position="1"/>
    </location>
</feature>
<dbReference type="Pfam" id="PF00646">
    <property type="entry name" value="F-box"/>
    <property type="match status" value="1"/>
</dbReference>
<keyword evidence="4" id="KW-1185">Reference proteome</keyword>
<evidence type="ECO:0000313" key="3">
    <source>
        <dbReference type="EMBL" id="RWS19268.1"/>
    </source>
</evidence>
<proteinExistence type="predicted"/>
<protein>
    <recommendedName>
        <fullName evidence="2">F-box domain-containing protein</fullName>
    </recommendedName>
</protein>
<keyword evidence="1" id="KW-0175">Coiled coil</keyword>
<evidence type="ECO:0000256" key="1">
    <source>
        <dbReference type="SAM" id="Coils"/>
    </source>
</evidence>
<reference evidence="3 4" key="1">
    <citation type="journal article" date="2018" name="Gigascience">
        <title>Genomes of trombidid mites reveal novel predicted allergens and laterally-transferred genes associated with secondary metabolism.</title>
        <authorList>
            <person name="Dong X."/>
            <person name="Chaisiri K."/>
            <person name="Xia D."/>
            <person name="Armstrong S.D."/>
            <person name="Fang Y."/>
            <person name="Donnelly M.J."/>
            <person name="Kadowaki T."/>
            <person name="McGarry J.W."/>
            <person name="Darby A.C."/>
            <person name="Makepeace B.L."/>
        </authorList>
    </citation>
    <scope>NUCLEOTIDE SEQUENCE [LARGE SCALE GENOMIC DNA]</scope>
    <source>
        <strain evidence="3">UoL-UT</strain>
    </source>
</reference>
<feature type="domain" description="F-box" evidence="2">
    <location>
        <begin position="164"/>
        <end position="222"/>
    </location>
</feature>
<name>A0A443RVT6_9ACAR</name>
<dbReference type="AlphaFoldDB" id="A0A443RVT6"/>
<comment type="caution">
    <text evidence="3">The sequence shown here is derived from an EMBL/GenBank/DDBJ whole genome shotgun (WGS) entry which is preliminary data.</text>
</comment>